<evidence type="ECO:0000256" key="1">
    <source>
        <dbReference type="SAM" id="MobiDB-lite"/>
    </source>
</evidence>
<evidence type="ECO:0000313" key="4">
    <source>
        <dbReference type="Proteomes" id="UP001151760"/>
    </source>
</evidence>
<keyword evidence="4" id="KW-1185">Reference proteome</keyword>
<comment type="caution">
    <text evidence="3">The sequence shown here is derived from an EMBL/GenBank/DDBJ whole genome shotgun (WGS) entry which is preliminary data.</text>
</comment>
<evidence type="ECO:0000313" key="3">
    <source>
        <dbReference type="EMBL" id="GJT87454.1"/>
    </source>
</evidence>
<organism evidence="3 4">
    <name type="scientific">Tanacetum coccineum</name>
    <dbReference type="NCBI Taxonomy" id="301880"/>
    <lineage>
        <taxon>Eukaryota</taxon>
        <taxon>Viridiplantae</taxon>
        <taxon>Streptophyta</taxon>
        <taxon>Embryophyta</taxon>
        <taxon>Tracheophyta</taxon>
        <taxon>Spermatophyta</taxon>
        <taxon>Magnoliopsida</taxon>
        <taxon>eudicotyledons</taxon>
        <taxon>Gunneridae</taxon>
        <taxon>Pentapetalae</taxon>
        <taxon>asterids</taxon>
        <taxon>campanulids</taxon>
        <taxon>Asterales</taxon>
        <taxon>Asteraceae</taxon>
        <taxon>Asteroideae</taxon>
        <taxon>Anthemideae</taxon>
        <taxon>Anthemidinae</taxon>
        <taxon>Tanacetum</taxon>
    </lineage>
</organism>
<reference evidence="3" key="1">
    <citation type="journal article" date="2022" name="Int. J. Mol. Sci.">
        <title>Draft Genome of Tanacetum Coccineum: Genomic Comparison of Closely Related Tanacetum-Family Plants.</title>
        <authorList>
            <person name="Yamashiro T."/>
            <person name="Shiraishi A."/>
            <person name="Nakayama K."/>
            <person name="Satake H."/>
        </authorList>
    </citation>
    <scope>NUCLEOTIDE SEQUENCE</scope>
</reference>
<sequence>MGYLKLLNVNDTSLYQQNLSKFFNVLHHFFNIVAYDKNFSSTSRGNDAGLSVEERALFWKIVSGIRWNQQIQFVISLFHATSVGTRAEVPVKMPPRKNRPLTEAYEQEFEQRVMARIEERLYQFVDQFADRMNDMMNLRRHGDRNGQRSKGEESENLFFKGDGSSLSAKPEEWEYDGVVDDDYEESPVFDDDQFDDDYERPPVFDDDQFEEELEMLDDAFVLIGKEVAPDSKIPEARFHLHKEFCGVFPNELPDRSPPLCDIQRHIDLESSLQFPNMGESEDLRRQVKDLVSKGYVCERMSPCAQPRRPLDLMSLYVSGSVPKKVQDFVEGLHEVHKAVRDNLVRANSKYKQDADQKRRQVDFEVGDFVWAILTKDRFPVGEYNKLSAKKIGPLEIVEKINSNAYRLKLPSHIRCSDVFNVKHLLPYHGDSSHDDLVGNSRTNFVYPWRNDAGLSVEEQALLFLKAQDRVKEKA</sequence>
<dbReference type="EMBL" id="BQNB010019640">
    <property type="protein sequence ID" value="GJT87454.1"/>
    <property type="molecule type" value="Genomic_DNA"/>
</dbReference>
<gene>
    <name evidence="3" type="ORF">Tco_1069171</name>
</gene>
<dbReference type="InterPro" id="IPR050951">
    <property type="entry name" value="Retrovirus_Pol_polyprotein"/>
</dbReference>
<feature type="domain" description="Tf2-1-like SH3-like" evidence="2">
    <location>
        <begin position="366"/>
        <end position="428"/>
    </location>
</feature>
<protein>
    <recommendedName>
        <fullName evidence="2">Tf2-1-like SH3-like domain-containing protein</fullName>
    </recommendedName>
</protein>
<reference evidence="3" key="2">
    <citation type="submission" date="2022-01" db="EMBL/GenBank/DDBJ databases">
        <authorList>
            <person name="Yamashiro T."/>
            <person name="Shiraishi A."/>
            <person name="Satake H."/>
            <person name="Nakayama K."/>
        </authorList>
    </citation>
    <scope>NUCLEOTIDE SEQUENCE</scope>
</reference>
<accession>A0ABQ5HIX0</accession>
<proteinExistence type="predicted"/>
<feature type="compositionally biased region" description="Basic and acidic residues" evidence="1">
    <location>
        <begin position="143"/>
        <end position="153"/>
    </location>
</feature>
<dbReference type="PANTHER" id="PTHR37984:SF5">
    <property type="entry name" value="PROTEIN NYNRIN-LIKE"/>
    <property type="match status" value="1"/>
</dbReference>
<dbReference type="PANTHER" id="PTHR37984">
    <property type="entry name" value="PROTEIN CBG26694"/>
    <property type="match status" value="1"/>
</dbReference>
<evidence type="ECO:0000259" key="2">
    <source>
        <dbReference type="Pfam" id="PF24626"/>
    </source>
</evidence>
<feature type="region of interest" description="Disordered" evidence="1">
    <location>
        <begin position="139"/>
        <end position="170"/>
    </location>
</feature>
<dbReference type="Pfam" id="PF24626">
    <property type="entry name" value="SH3_Tf2-1"/>
    <property type="match status" value="1"/>
</dbReference>
<dbReference type="Proteomes" id="UP001151760">
    <property type="component" value="Unassembled WGS sequence"/>
</dbReference>
<name>A0ABQ5HIX0_9ASTR</name>
<dbReference type="InterPro" id="IPR056924">
    <property type="entry name" value="SH3_Tf2-1"/>
</dbReference>